<dbReference type="PANTHER" id="PTHR35006:SF2">
    <property type="entry name" value="GLYOXALASE FAMILY PROTEIN (AFU_ORTHOLOGUE AFUA_5G14830)"/>
    <property type="match status" value="1"/>
</dbReference>
<evidence type="ECO:0000313" key="2">
    <source>
        <dbReference type="EMBL" id="RSJ96114.1"/>
    </source>
</evidence>
<accession>A0A3R9N3F7</accession>
<dbReference type="SUPFAM" id="SSF54593">
    <property type="entry name" value="Glyoxalase/Bleomycin resistance protein/Dihydroxybiphenyl dioxygenase"/>
    <property type="match status" value="1"/>
</dbReference>
<feature type="domain" description="Glyoxalase/fosfomycin resistance/dioxygenase" evidence="1">
    <location>
        <begin position="2"/>
        <end position="78"/>
    </location>
</feature>
<dbReference type="InterPro" id="IPR029068">
    <property type="entry name" value="Glyas_Bleomycin-R_OHBP_Dase"/>
</dbReference>
<evidence type="ECO:0000313" key="3">
    <source>
        <dbReference type="Proteomes" id="UP000278843"/>
    </source>
</evidence>
<dbReference type="Pfam" id="PF00903">
    <property type="entry name" value="Glyoxalase"/>
    <property type="match status" value="1"/>
</dbReference>
<name>A0A3R9N3F7_STRCR</name>
<reference evidence="2 3" key="1">
    <citation type="submission" date="2018-11" db="EMBL/GenBank/DDBJ databases">
        <title>Species Designations Belie Phenotypic and Genotypic Heterogeneity in Oral Streptococci.</title>
        <authorList>
            <person name="Velsko I."/>
        </authorList>
    </citation>
    <scope>NUCLEOTIDE SEQUENCE [LARGE SCALE GENOMIC DNA]</scope>
    <source>
        <strain evidence="2 3">BCC13</strain>
    </source>
</reference>
<dbReference type="EMBL" id="RJPU01000002">
    <property type="protein sequence ID" value="RSJ96114.1"/>
    <property type="molecule type" value="Genomic_DNA"/>
</dbReference>
<proteinExistence type="predicted"/>
<dbReference type="Proteomes" id="UP000278843">
    <property type="component" value="Unassembled WGS sequence"/>
</dbReference>
<sequence>MIDHFEIKVKNLEASKLFYQKTLAPLGYKIAFEIPQAVSFAEPRTAAAGDFWLGQGESDPTHFAFNAETREQVDAFYQAGLVGAVKIMVLQAFVPNITSLIMQLLS</sequence>
<evidence type="ECO:0000259" key="1">
    <source>
        <dbReference type="Pfam" id="PF00903"/>
    </source>
</evidence>
<dbReference type="PANTHER" id="PTHR35006">
    <property type="entry name" value="GLYOXALASE FAMILY PROTEIN (AFU_ORTHOLOGUE AFUA_5G14830)"/>
    <property type="match status" value="1"/>
</dbReference>
<dbReference type="InterPro" id="IPR004360">
    <property type="entry name" value="Glyas_Fos-R_dOase_dom"/>
</dbReference>
<dbReference type="AlphaFoldDB" id="A0A3R9N3F7"/>
<protein>
    <recommendedName>
        <fullName evidence="1">Glyoxalase/fosfomycin resistance/dioxygenase domain-containing protein</fullName>
    </recommendedName>
</protein>
<gene>
    <name evidence="2" type="ORF">D8790_04220</name>
</gene>
<dbReference type="Gene3D" id="3.10.180.10">
    <property type="entry name" value="2,3-Dihydroxybiphenyl 1,2-Dioxygenase, domain 1"/>
    <property type="match status" value="1"/>
</dbReference>
<comment type="caution">
    <text evidence="2">The sequence shown here is derived from an EMBL/GenBank/DDBJ whole genome shotgun (WGS) entry which is preliminary data.</text>
</comment>
<organism evidence="2 3">
    <name type="scientific">Streptococcus cristatus</name>
    <dbReference type="NCBI Taxonomy" id="45634"/>
    <lineage>
        <taxon>Bacteria</taxon>
        <taxon>Bacillati</taxon>
        <taxon>Bacillota</taxon>
        <taxon>Bacilli</taxon>
        <taxon>Lactobacillales</taxon>
        <taxon>Streptococcaceae</taxon>
        <taxon>Streptococcus</taxon>
    </lineage>
</organism>